<evidence type="ECO:0000313" key="2">
    <source>
        <dbReference type="EMBL" id="ANZ41918.1"/>
    </source>
</evidence>
<dbReference type="STRING" id="1586287.BBK82_44305"/>
<accession>A0A1B2HW42</accession>
<dbReference type="KEGG" id="led:BBK82_44305"/>
<sequence>MMPVHTADVVQRTTTVRGHDGLRLAATEVVPGDPRRTALLLHGEGADRDQGGFYARLAGELAQLGVATLRVDLPGHGDSEGTQAELSLSGLLNVISAATAHLREHVADGPATLVATGLTGGVSAGYAARRGAEVAKVVLFNPLIDYQEHFADTNPAWSGGFLDAEAGRALLADGHLRVSDTFVVGRAMLNEVFWLQPRGVLPVVTAPTLVVHGAGPTGVPVSSSRTAVEALTCPSRLVEIAPPFDAHWQAPAIRVTTEWLLAEH</sequence>
<reference evidence="2 3" key="1">
    <citation type="submission" date="2016-07" db="EMBL/GenBank/DDBJ databases">
        <title>Complete genome sequence of the Lentzea guizhouensis DHS C013.</title>
        <authorList>
            <person name="Cao C."/>
        </authorList>
    </citation>
    <scope>NUCLEOTIDE SEQUENCE [LARGE SCALE GENOMIC DNA]</scope>
    <source>
        <strain evidence="2 3">DHS C013</strain>
    </source>
</reference>
<dbReference type="InterPro" id="IPR022742">
    <property type="entry name" value="Hydrolase_4"/>
</dbReference>
<organism evidence="2 3">
    <name type="scientific">Lentzea guizhouensis</name>
    <dbReference type="NCBI Taxonomy" id="1586287"/>
    <lineage>
        <taxon>Bacteria</taxon>
        <taxon>Bacillati</taxon>
        <taxon>Actinomycetota</taxon>
        <taxon>Actinomycetes</taxon>
        <taxon>Pseudonocardiales</taxon>
        <taxon>Pseudonocardiaceae</taxon>
        <taxon>Lentzea</taxon>
    </lineage>
</organism>
<dbReference type="EMBL" id="CP016793">
    <property type="protein sequence ID" value="ANZ41918.1"/>
    <property type="molecule type" value="Genomic_DNA"/>
</dbReference>
<gene>
    <name evidence="2" type="ORF">BBK82_44305</name>
</gene>
<evidence type="ECO:0000259" key="1">
    <source>
        <dbReference type="Pfam" id="PF12146"/>
    </source>
</evidence>
<dbReference type="AlphaFoldDB" id="A0A1B2HW42"/>
<proteinExistence type="predicted"/>
<keyword evidence="3" id="KW-1185">Reference proteome</keyword>
<dbReference type="Proteomes" id="UP000093053">
    <property type="component" value="Chromosome"/>
</dbReference>
<evidence type="ECO:0000313" key="3">
    <source>
        <dbReference type="Proteomes" id="UP000093053"/>
    </source>
</evidence>
<dbReference type="SUPFAM" id="SSF53474">
    <property type="entry name" value="alpha/beta-Hydrolases"/>
    <property type="match status" value="1"/>
</dbReference>
<feature type="domain" description="Serine aminopeptidase S33" evidence="1">
    <location>
        <begin position="33"/>
        <end position="151"/>
    </location>
</feature>
<name>A0A1B2HW42_9PSEU</name>
<dbReference type="InterPro" id="IPR029058">
    <property type="entry name" value="AB_hydrolase_fold"/>
</dbReference>
<dbReference type="Pfam" id="PF12146">
    <property type="entry name" value="Hydrolase_4"/>
    <property type="match status" value="1"/>
</dbReference>
<dbReference type="Gene3D" id="3.40.50.1820">
    <property type="entry name" value="alpha/beta hydrolase"/>
    <property type="match status" value="1"/>
</dbReference>
<protein>
    <recommendedName>
        <fullName evidence="1">Serine aminopeptidase S33 domain-containing protein</fullName>
    </recommendedName>
</protein>